<accession>A0ACB9FWC1</accession>
<dbReference type="Proteomes" id="UP001056120">
    <property type="component" value="Linkage Group LG16"/>
</dbReference>
<reference evidence="1 2" key="2">
    <citation type="journal article" date="2022" name="Mol. Ecol. Resour.">
        <title>The genomes of chicory, endive, great burdock and yacon provide insights into Asteraceae paleo-polyploidization history and plant inulin production.</title>
        <authorList>
            <person name="Fan W."/>
            <person name="Wang S."/>
            <person name="Wang H."/>
            <person name="Wang A."/>
            <person name="Jiang F."/>
            <person name="Liu H."/>
            <person name="Zhao H."/>
            <person name="Xu D."/>
            <person name="Zhang Y."/>
        </authorList>
    </citation>
    <scope>NUCLEOTIDE SEQUENCE [LARGE SCALE GENOMIC DNA]</scope>
    <source>
        <strain evidence="2">cv. Yunnan</strain>
        <tissue evidence="1">Leaves</tissue>
    </source>
</reference>
<keyword evidence="2" id="KW-1185">Reference proteome</keyword>
<dbReference type="EMBL" id="CM042033">
    <property type="protein sequence ID" value="KAI3775076.1"/>
    <property type="molecule type" value="Genomic_DNA"/>
</dbReference>
<reference evidence="2" key="1">
    <citation type="journal article" date="2022" name="Mol. Ecol. Resour.">
        <title>The genomes of chicory, endive, great burdock and yacon provide insights into Asteraceae palaeo-polyploidization history and plant inulin production.</title>
        <authorList>
            <person name="Fan W."/>
            <person name="Wang S."/>
            <person name="Wang H."/>
            <person name="Wang A."/>
            <person name="Jiang F."/>
            <person name="Liu H."/>
            <person name="Zhao H."/>
            <person name="Xu D."/>
            <person name="Zhang Y."/>
        </authorList>
    </citation>
    <scope>NUCLEOTIDE SEQUENCE [LARGE SCALE GENOMIC DNA]</scope>
    <source>
        <strain evidence="2">cv. Yunnan</strain>
    </source>
</reference>
<organism evidence="1 2">
    <name type="scientific">Smallanthus sonchifolius</name>
    <dbReference type="NCBI Taxonomy" id="185202"/>
    <lineage>
        <taxon>Eukaryota</taxon>
        <taxon>Viridiplantae</taxon>
        <taxon>Streptophyta</taxon>
        <taxon>Embryophyta</taxon>
        <taxon>Tracheophyta</taxon>
        <taxon>Spermatophyta</taxon>
        <taxon>Magnoliopsida</taxon>
        <taxon>eudicotyledons</taxon>
        <taxon>Gunneridae</taxon>
        <taxon>Pentapetalae</taxon>
        <taxon>asterids</taxon>
        <taxon>campanulids</taxon>
        <taxon>Asterales</taxon>
        <taxon>Asteraceae</taxon>
        <taxon>Asteroideae</taxon>
        <taxon>Heliantheae alliance</taxon>
        <taxon>Millerieae</taxon>
        <taxon>Smallanthus</taxon>
    </lineage>
</organism>
<protein>
    <submittedName>
        <fullName evidence="1">Uncharacterized protein</fullName>
    </submittedName>
</protein>
<name>A0ACB9FWC1_9ASTR</name>
<sequence>MHGQSFRNACPFGSTVALMEDRERERLGAMDAADGGEMKMGEELNQETNHSTRKKGGLITMPFIIANEAFERVASYGLVPNMIVYLMSDYHVGVAKGTNIIFLWSAATNFAPILGAFLSDSYLGRFLTIGLGSLISLLGMSMLWLTTMVPQLKPPLCNQLTETCKPPTSSQFGFLIIAFMFISLGGGGVKPCSLAFGAEQIDNTKNPNNKRILESFFGWYYASAVTAILVAYTAIVYLQDHAGWKIGFGVPPILTFLSIILFFLASPLYVKLKVEKSIFTSLVQVIVVAYKNRKTVDGPSNQWHRRQDVDSGSHNMPTMKLRFLNKACIIQDPKDVTPDGNALNPWRLCTIEQVEELKSLIRVLPLWSSGVLMSINISQSTFPVLQAKTMDRHLASSSTFQIPAASFSFFAIIMIVIWVLVYDRIIIPYASKLKRKPVRIDVKLRMGISIAISTLAMVVSAIVEHVRRRKAIEQGFSNNPHAVINMSAMWLVPQYCLHGLAEALSVIGQNEFYYMEFPKSMSSIAASLFLLGVGLANVLASVILAMVEKLTRGSAKEGWIATNINHGHYDRYYWVLVVISFINLFYYVVCSRAYGPCVNEKVKDECIRDPNEDI</sequence>
<proteinExistence type="predicted"/>
<gene>
    <name evidence="1" type="ORF">L1987_49644</name>
</gene>
<comment type="caution">
    <text evidence="1">The sequence shown here is derived from an EMBL/GenBank/DDBJ whole genome shotgun (WGS) entry which is preliminary data.</text>
</comment>
<evidence type="ECO:0000313" key="1">
    <source>
        <dbReference type="EMBL" id="KAI3775076.1"/>
    </source>
</evidence>
<evidence type="ECO:0000313" key="2">
    <source>
        <dbReference type="Proteomes" id="UP001056120"/>
    </source>
</evidence>